<comment type="caution">
    <text evidence="3">The sequence shown here is derived from an EMBL/GenBank/DDBJ whole genome shotgun (WGS) entry which is preliminary data.</text>
</comment>
<dbReference type="SUPFAM" id="SSF55008">
    <property type="entry name" value="HMA, heavy metal-associated domain"/>
    <property type="match status" value="1"/>
</dbReference>
<dbReference type="FunFam" id="3.30.70.100:FF:000001">
    <property type="entry name" value="ATPase copper transporting beta"/>
    <property type="match status" value="1"/>
</dbReference>
<organism evidence="3">
    <name type="scientific">mine drainage metagenome</name>
    <dbReference type="NCBI Taxonomy" id="410659"/>
    <lineage>
        <taxon>unclassified sequences</taxon>
        <taxon>metagenomes</taxon>
        <taxon>ecological metagenomes</taxon>
    </lineage>
</organism>
<keyword evidence="1" id="KW-0479">Metal-binding</keyword>
<evidence type="ECO:0000259" key="2">
    <source>
        <dbReference type="PROSITE" id="PS50846"/>
    </source>
</evidence>
<dbReference type="AlphaFoldDB" id="T1A7H2"/>
<reference evidence="3" key="2">
    <citation type="journal article" date="2014" name="ISME J.">
        <title>Microbial stratification in low pH oxic and suboxic macroscopic growths along an acid mine drainage.</title>
        <authorList>
            <person name="Mendez-Garcia C."/>
            <person name="Mesa V."/>
            <person name="Sprenger R.R."/>
            <person name="Richter M."/>
            <person name="Diez M.S."/>
            <person name="Solano J."/>
            <person name="Bargiela R."/>
            <person name="Golyshina O.V."/>
            <person name="Manteca A."/>
            <person name="Ramos J.L."/>
            <person name="Gallego J.R."/>
            <person name="Llorente I."/>
            <person name="Martins Dos Santos V.A."/>
            <person name="Jensen O.N."/>
            <person name="Pelaez A.I."/>
            <person name="Sanchez J."/>
            <person name="Ferrer M."/>
        </authorList>
    </citation>
    <scope>NUCLEOTIDE SEQUENCE</scope>
</reference>
<dbReference type="CDD" id="cd00371">
    <property type="entry name" value="HMA"/>
    <property type="match status" value="1"/>
</dbReference>
<name>T1A7H2_9ZZZZ</name>
<accession>T1A7H2</accession>
<dbReference type="Pfam" id="PF00403">
    <property type="entry name" value="HMA"/>
    <property type="match status" value="1"/>
</dbReference>
<protein>
    <submittedName>
        <fullName evidence="3">Copper chaperone</fullName>
    </submittedName>
</protein>
<reference evidence="3" key="1">
    <citation type="submission" date="2013-08" db="EMBL/GenBank/DDBJ databases">
        <authorList>
            <person name="Mendez C."/>
            <person name="Richter M."/>
            <person name="Ferrer M."/>
            <person name="Sanchez J."/>
        </authorList>
    </citation>
    <scope>NUCLEOTIDE SEQUENCE</scope>
</reference>
<proteinExistence type="predicted"/>
<sequence length="76" mass="8462">MDKGNVKLRIYGMTCDDCVRSISDGLKKQPGVIDVKISLKEGCGEVKIDPAELKPLELLKNQVFSKNSHYKAILIE</sequence>
<dbReference type="PROSITE" id="PS50846">
    <property type="entry name" value="HMA_2"/>
    <property type="match status" value="1"/>
</dbReference>
<dbReference type="Gene3D" id="3.30.70.100">
    <property type="match status" value="1"/>
</dbReference>
<dbReference type="InterPro" id="IPR036163">
    <property type="entry name" value="HMA_dom_sf"/>
</dbReference>
<dbReference type="EMBL" id="AUZX01013074">
    <property type="protein sequence ID" value="EQD36849.1"/>
    <property type="molecule type" value="Genomic_DNA"/>
</dbReference>
<dbReference type="InterPro" id="IPR017969">
    <property type="entry name" value="Heavy-metal-associated_CS"/>
</dbReference>
<dbReference type="PROSITE" id="PS01047">
    <property type="entry name" value="HMA_1"/>
    <property type="match status" value="1"/>
</dbReference>
<dbReference type="InterPro" id="IPR006121">
    <property type="entry name" value="HMA_dom"/>
</dbReference>
<gene>
    <name evidence="3" type="ORF">B1A_17766</name>
</gene>
<dbReference type="GO" id="GO:0046872">
    <property type="term" value="F:metal ion binding"/>
    <property type="evidence" value="ECO:0007669"/>
    <property type="project" value="UniProtKB-KW"/>
</dbReference>
<evidence type="ECO:0000313" key="3">
    <source>
        <dbReference type="EMBL" id="EQD36849.1"/>
    </source>
</evidence>
<feature type="domain" description="HMA" evidence="2">
    <location>
        <begin position="4"/>
        <end position="71"/>
    </location>
</feature>
<dbReference type="PRINTS" id="PR00942">
    <property type="entry name" value="CUATPASEI"/>
</dbReference>
<evidence type="ECO:0000256" key="1">
    <source>
        <dbReference type="ARBA" id="ARBA00022723"/>
    </source>
</evidence>